<evidence type="ECO:0000313" key="1">
    <source>
        <dbReference type="EMBL" id="GMQ27871.1"/>
    </source>
</evidence>
<dbReference type="InterPro" id="IPR023214">
    <property type="entry name" value="HAD_sf"/>
</dbReference>
<name>A0ABQ6PJR3_9BACT</name>
<protein>
    <submittedName>
        <fullName evidence="1">Uncharacterized protein</fullName>
    </submittedName>
</protein>
<dbReference type="EMBL" id="BTPD01000001">
    <property type="protein sequence ID" value="GMQ27871.1"/>
    <property type="molecule type" value="Genomic_DNA"/>
</dbReference>
<proteinExistence type="predicted"/>
<comment type="caution">
    <text evidence="1">The sequence shown here is derived from an EMBL/GenBank/DDBJ whole genome shotgun (WGS) entry which is preliminary data.</text>
</comment>
<accession>A0ABQ6PJR3</accession>
<dbReference type="Gene3D" id="3.40.50.1000">
    <property type="entry name" value="HAD superfamily/HAD-like"/>
    <property type="match status" value="1"/>
</dbReference>
<dbReference type="InterPro" id="IPR036412">
    <property type="entry name" value="HAD-like_sf"/>
</dbReference>
<dbReference type="SUPFAM" id="SSF56784">
    <property type="entry name" value="HAD-like"/>
    <property type="match status" value="1"/>
</dbReference>
<dbReference type="RefSeq" id="WP_338222669.1">
    <property type="nucleotide sequence ID" value="NZ_BTPD01000001.1"/>
</dbReference>
<keyword evidence="2" id="KW-1185">Reference proteome</keyword>
<reference evidence="1 2" key="1">
    <citation type="submission" date="2023-08" db="EMBL/GenBank/DDBJ databases">
        <title>Draft genome sequence of Algoriphagus confluentis.</title>
        <authorList>
            <person name="Takatani N."/>
            <person name="Hosokawa M."/>
            <person name="Sawabe T."/>
        </authorList>
    </citation>
    <scope>NUCLEOTIDE SEQUENCE [LARGE SCALE GENOMIC DNA]</scope>
    <source>
        <strain evidence="1 2">NBRC 111222</strain>
    </source>
</reference>
<organism evidence="1 2">
    <name type="scientific">Algoriphagus confluentis</name>
    <dbReference type="NCBI Taxonomy" id="1697556"/>
    <lineage>
        <taxon>Bacteria</taxon>
        <taxon>Pseudomonadati</taxon>
        <taxon>Bacteroidota</taxon>
        <taxon>Cytophagia</taxon>
        <taxon>Cytophagales</taxon>
        <taxon>Cyclobacteriaceae</taxon>
        <taxon>Algoriphagus</taxon>
    </lineage>
</organism>
<evidence type="ECO:0000313" key="2">
    <source>
        <dbReference type="Proteomes" id="UP001338309"/>
    </source>
</evidence>
<gene>
    <name evidence="1" type="ORF">Aconfl_05130</name>
</gene>
<sequence length="250" mass="27750">MNLTTPLQQVIPAIKACTKLPVVIFDLDDTLFSTARRNLIIIQNFAADQGEKFPDFAEVASKLTLQDMNWSVSFALTQAGLDPQAPSLAEFLVYWGNTFFTNEFVLFDLPNPGAVSFANACHDAGAMIFYLTGRHEGDPGLNNGMGQGTTLAFTERGFPFWRGRCELNLKVNKSEKDVDYKNRVIADVISLKGEVIATFDNEPANAALYAQKFPQAKNFWMKTTWNPNDKASTDGLYVISDFVDYSPSTC</sequence>
<dbReference type="Proteomes" id="UP001338309">
    <property type="component" value="Unassembled WGS sequence"/>
</dbReference>